<accession>A0AAP0JD84</accession>
<proteinExistence type="inferred from homology"/>
<dbReference type="Proteomes" id="UP001419268">
    <property type="component" value="Unassembled WGS sequence"/>
</dbReference>
<dbReference type="InterPro" id="IPR012110">
    <property type="entry name" value="PDC/IPDC-like"/>
</dbReference>
<sequence length="149" mass="16631">MEVRMGQGISNEWRLEEATEATANFLNKAEKPVIVCGSMLIRVAEDKNALIELIDASGYAFAVMLSSKGLVPELHPNFIRTYWGVISSDYCEDIVEAADAYVVVNPAFNDISSLGYTLLLIKERAVCFKIRRNSTCLRRVFAVFKDISS</sequence>
<dbReference type="PANTHER" id="PTHR43452">
    <property type="entry name" value="PYRUVATE DECARBOXYLASE"/>
    <property type="match status" value="1"/>
</dbReference>
<name>A0AAP0JD84_9MAGN</name>
<dbReference type="Gene3D" id="3.40.50.1220">
    <property type="entry name" value="TPP-binding domain"/>
    <property type="match status" value="1"/>
</dbReference>
<keyword evidence="8" id="KW-1185">Reference proteome</keyword>
<evidence type="ECO:0000256" key="5">
    <source>
        <dbReference type="ARBA" id="ARBA00023052"/>
    </source>
</evidence>
<dbReference type="InterPro" id="IPR012000">
    <property type="entry name" value="Thiamin_PyroP_enz_cen_dom"/>
</dbReference>
<organism evidence="7 8">
    <name type="scientific">Stephania cephalantha</name>
    <dbReference type="NCBI Taxonomy" id="152367"/>
    <lineage>
        <taxon>Eukaryota</taxon>
        <taxon>Viridiplantae</taxon>
        <taxon>Streptophyta</taxon>
        <taxon>Embryophyta</taxon>
        <taxon>Tracheophyta</taxon>
        <taxon>Spermatophyta</taxon>
        <taxon>Magnoliopsida</taxon>
        <taxon>Ranunculales</taxon>
        <taxon>Menispermaceae</taxon>
        <taxon>Menispermoideae</taxon>
        <taxon>Cissampelideae</taxon>
        <taxon>Stephania</taxon>
    </lineage>
</organism>
<dbReference type="SUPFAM" id="SSF52467">
    <property type="entry name" value="DHS-like NAD/FAD-binding domain"/>
    <property type="match status" value="1"/>
</dbReference>
<evidence type="ECO:0000313" key="8">
    <source>
        <dbReference type="Proteomes" id="UP001419268"/>
    </source>
</evidence>
<reference evidence="7 8" key="1">
    <citation type="submission" date="2024-01" db="EMBL/GenBank/DDBJ databases">
        <title>Genome assemblies of Stephania.</title>
        <authorList>
            <person name="Yang L."/>
        </authorList>
    </citation>
    <scope>NUCLEOTIDE SEQUENCE [LARGE SCALE GENOMIC DNA]</scope>
    <source>
        <strain evidence="7">JXDWG</strain>
        <tissue evidence="7">Leaf</tissue>
    </source>
</reference>
<dbReference type="AlphaFoldDB" id="A0AAP0JD84"/>
<gene>
    <name evidence="7" type="ORF">Scep_011555</name>
</gene>
<keyword evidence="4" id="KW-0460">Magnesium</keyword>
<evidence type="ECO:0000259" key="6">
    <source>
        <dbReference type="Pfam" id="PF00205"/>
    </source>
</evidence>
<evidence type="ECO:0000256" key="1">
    <source>
        <dbReference type="ARBA" id="ARBA00001964"/>
    </source>
</evidence>
<evidence type="ECO:0000313" key="7">
    <source>
        <dbReference type="EMBL" id="KAK9132027.1"/>
    </source>
</evidence>
<dbReference type="PANTHER" id="PTHR43452:SF1">
    <property type="entry name" value="PYRUVATE DECARBOXYLASE C186.09-RELATED"/>
    <property type="match status" value="1"/>
</dbReference>
<dbReference type="GO" id="GO:0005829">
    <property type="term" value="C:cytosol"/>
    <property type="evidence" value="ECO:0007669"/>
    <property type="project" value="TreeGrafter"/>
</dbReference>
<evidence type="ECO:0000256" key="3">
    <source>
        <dbReference type="ARBA" id="ARBA00022723"/>
    </source>
</evidence>
<keyword evidence="3" id="KW-0479">Metal-binding</keyword>
<evidence type="ECO:0000256" key="4">
    <source>
        <dbReference type="ARBA" id="ARBA00022842"/>
    </source>
</evidence>
<comment type="cofactor">
    <cofactor evidence="1">
        <name>thiamine diphosphate</name>
        <dbReference type="ChEBI" id="CHEBI:58937"/>
    </cofactor>
</comment>
<keyword evidence="5" id="KW-0786">Thiamine pyrophosphate</keyword>
<dbReference type="InterPro" id="IPR029035">
    <property type="entry name" value="DHS-like_NAD/FAD-binding_dom"/>
</dbReference>
<protein>
    <recommendedName>
        <fullName evidence="6">Thiamine pyrophosphate enzyme central domain-containing protein</fullName>
    </recommendedName>
</protein>
<dbReference type="GO" id="GO:0000949">
    <property type="term" value="P:aromatic amino acid family catabolic process to alcohol via Ehrlich pathway"/>
    <property type="evidence" value="ECO:0007669"/>
    <property type="project" value="TreeGrafter"/>
</dbReference>
<dbReference type="GO" id="GO:0030976">
    <property type="term" value="F:thiamine pyrophosphate binding"/>
    <property type="evidence" value="ECO:0007669"/>
    <property type="project" value="InterPro"/>
</dbReference>
<comment type="caution">
    <text evidence="7">The sequence shown here is derived from an EMBL/GenBank/DDBJ whole genome shotgun (WGS) entry which is preliminary data.</text>
</comment>
<dbReference type="EMBL" id="JBBNAG010000005">
    <property type="protein sequence ID" value="KAK9132027.1"/>
    <property type="molecule type" value="Genomic_DNA"/>
</dbReference>
<dbReference type="Pfam" id="PF00205">
    <property type="entry name" value="TPP_enzyme_M"/>
    <property type="match status" value="1"/>
</dbReference>
<dbReference type="GO" id="GO:0004737">
    <property type="term" value="F:pyruvate decarboxylase activity"/>
    <property type="evidence" value="ECO:0007669"/>
    <property type="project" value="TreeGrafter"/>
</dbReference>
<dbReference type="GO" id="GO:0000287">
    <property type="term" value="F:magnesium ion binding"/>
    <property type="evidence" value="ECO:0007669"/>
    <property type="project" value="InterPro"/>
</dbReference>
<comment type="similarity">
    <text evidence="2">Belongs to the TPP enzyme family.</text>
</comment>
<evidence type="ECO:0000256" key="2">
    <source>
        <dbReference type="ARBA" id="ARBA00007812"/>
    </source>
</evidence>
<feature type="domain" description="Thiamine pyrophosphate enzyme central" evidence="6">
    <location>
        <begin position="20"/>
        <end position="132"/>
    </location>
</feature>